<dbReference type="HOGENOM" id="CLU_3198035_0_0_9"/>
<reference evidence="1 2" key="1">
    <citation type="submission" date="2010-08" db="EMBL/GenBank/DDBJ databases">
        <title>Complete sequence of Clostridium cellulovorans 743B.</title>
        <authorList>
            <consortium name="US DOE Joint Genome Institute"/>
            <person name="Lucas S."/>
            <person name="Copeland A."/>
            <person name="Lapidus A."/>
            <person name="Cheng J.-F."/>
            <person name="Bruce D."/>
            <person name="Goodwin L."/>
            <person name="Pitluck S."/>
            <person name="Chertkov O."/>
            <person name="Detter J.C."/>
            <person name="Han C."/>
            <person name="Tapia R."/>
            <person name="Land M."/>
            <person name="Hauser L."/>
            <person name="Chang Y.-J."/>
            <person name="Jeffries C."/>
            <person name="Kyrpides N."/>
            <person name="Ivanova N."/>
            <person name="Mikhailova N."/>
            <person name="Hemme C.L."/>
            <person name="Woyke T."/>
        </authorList>
    </citation>
    <scope>NUCLEOTIDE SEQUENCE [LARGE SCALE GENOMIC DNA]</scope>
    <source>
        <strain evidence="2">ATCC 35296 / DSM 3052 / OCM 3 / 743B</strain>
    </source>
</reference>
<dbReference type="RefSeq" id="WP_010075418.1">
    <property type="nucleotide sequence ID" value="NC_014393.1"/>
</dbReference>
<organism evidence="1 2">
    <name type="scientific">Clostridium cellulovorans (strain ATCC 35296 / DSM 3052 / OCM 3 / 743B)</name>
    <dbReference type="NCBI Taxonomy" id="573061"/>
    <lineage>
        <taxon>Bacteria</taxon>
        <taxon>Bacillati</taxon>
        <taxon>Bacillota</taxon>
        <taxon>Clostridia</taxon>
        <taxon>Eubacteriales</taxon>
        <taxon>Clostridiaceae</taxon>
        <taxon>Clostridium</taxon>
    </lineage>
</organism>
<protein>
    <submittedName>
        <fullName evidence="1">Uncharacterized protein</fullName>
    </submittedName>
</protein>
<evidence type="ECO:0000313" key="2">
    <source>
        <dbReference type="Proteomes" id="UP000002730"/>
    </source>
</evidence>
<dbReference type="EMBL" id="CP002160">
    <property type="protein sequence ID" value="ADL52073.1"/>
    <property type="molecule type" value="Genomic_DNA"/>
</dbReference>
<dbReference type="AlphaFoldDB" id="D9SPT7"/>
<name>D9SPT7_CLOC7</name>
<evidence type="ECO:0000313" key="1">
    <source>
        <dbReference type="EMBL" id="ADL52073.1"/>
    </source>
</evidence>
<accession>D9SPT7</accession>
<keyword evidence="2" id="KW-1185">Reference proteome</keyword>
<proteinExistence type="predicted"/>
<gene>
    <name evidence="1" type="ordered locus">Clocel_2357</name>
</gene>
<sequence length="45" mass="5349">MKTKDILIRQEQLLKEVDFLAEAHTQNERKITQTSVTKIEDKHKI</sequence>
<dbReference type="Proteomes" id="UP000002730">
    <property type="component" value="Chromosome"/>
</dbReference>
<dbReference type="KEGG" id="ccb:Clocel_2357"/>